<evidence type="ECO:0000313" key="2">
    <source>
        <dbReference type="Proteomes" id="UP001500742"/>
    </source>
</evidence>
<dbReference type="RefSeq" id="WP_259087590.1">
    <property type="nucleotide sequence ID" value="NZ_BAAAZC010000019.1"/>
</dbReference>
<dbReference type="Proteomes" id="UP001500742">
    <property type="component" value="Unassembled WGS sequence"/>
</dbReference>
<gene>
    <name evidence="1" type="ORF">GCM10022210_27550</name>
</gene>
<keyword evidence="2" id="KW-1185">Reference proteome</keyword>
<reference evidence="2" key="1">
    <citation type="journal article" date="2019" name="Int. J. Syst. Evol. Microbiol.">
        <title>The Global Catalogue of Microorganisms (GCM) 10K type strain sequencing project: providing services to taxonomists for standard genome sequencing and annotation.</title>
        <authorList>
            <consortium name="The Broad Institute Genomics Platform"/>
            <consortium name="The Broad Institute Genome Sequencing Center for Infectious Disease"/>
            <person name="Wu L."/>
            <person name="Ma J."/>
        </authorList>
    </citation>
    <scope>NUCLEOTIDE SEQUENCE [LARGE SCALE GENOMIC DNA]</scope>
    <source>
        <strain evidence="2">JCM 16601</strain>
    </source>
</reference>
<evidence type="ECO:0000313" key="1">
    <source>
        <dbReference type="EMBL" id="GAA3975548.1"/>
    </source>
</evidence>
<accession>A0ABP7Q2Y1</accession>
<sequence>MSGADVKLSNLQKLIAESNASEYHSSARIAASNPLTYINTNVSDYGKVYVADEDDVRAMVGILNRF</sequence>
<proteinExistence type="predicted"/>
<protein>
    <submittedName>
        <fullName evidence="1">Uncharacterized protein</fullName>
    </submittedName>
</protein>
<comment type="caution">
    <text evidence="1">The sequence shown here is derived from an EMBL/GenBank/DDBJ whole genome shotgun (WGS) entry which is preliminary data.</text>
</comment>
<dbReference type="EMBL" id="BAAAZC010000019">
    <property type="protein sequence ID" value="GAA3975548.1"/>
    <property type="molecule type" value="Genomic_DNA"/>
</dbReference>
<organism evidence="1 2">
    <name type="scientific">Mucilaginibacter dorajii</name>
    <dbReference type="NCBI Taxonomy" id="692994"/>
    <lineage>
        <taxon>Bacteria</taxon>
        <taxon>Pseudomonadati</taxon>
        <taxon>Bacteroidota</taxon>
        <taxon>Sphingobacteriia</taxon>
        <taxon>Sphingobacteriales</taxon>
        <taxon>Sphingobacteriaceae</taxon>
        <taxon>Mucilaginibacter</taxon>
    </lineage>
</organism>
<name>A0ABP7Q2Y1_9SPHI</name>